<dbReference type="InterPro" id="IPR044876">
    <property type="entry name" value="HRDC_dom_sf"/>
</dbReference>
<evidence type="ECO:0000313" key="5">
    <source>
        <dbReference type="EMBL" id="QDS76698.1"/>
    </source>
</evidence>
<evidence type="ECO:0000256" key="1">
    <source>
        <dbReference type="ARBA" id="ARBA00022722"/>
    </source>
</evidence>
<dbReference type="GO" id="GO:0005737">
    <property type="term" value="C:cytoplasm"/>
    <property type="evidence" value="ECO:0007669"/>
    <property type="project" value="TreeGrafter"/>
</dbReference>
<gene>
    <name evidence="5" type="ORF">FKW77_000737</name>
</gene>
<accession>A0A517LM22</accession>
<dbReference type="GO" id="GO:0006139">
    <property type="term" value="P:nucleobase-containing compound metabolic process"/>
    <property type="evidence" value="ECO:0007669"/>
    <property type="project" value="InterPro"/>
</dbReference>
<feature type="region of interest" description="Disordered" evidence="3">
    <location>
        <begin position="798"/>
        <end position="822"/>
    </location>
</feature>
<dbReference type="SUPFAM" id="SSF47819">
    <property type="entry name" value="HRDC-like"/>
    <property type="match status" value="1"/>
</dbReference>
<dbReference type="GO" id="GO:0008408">
    <property type="term" value="F:3'-5' exonuclease activity"/>
    <property type="evidence" value="ECO:0007669"/>
    <property type="project" value="InterPro"/>
</dbReference>
<dbReference type="SMART" id="SM00474">
    <property type="entry name" value="35EXOc"/>
    <property type="match status" value="1"/>
</dbReference>
<keyword evidence="2" id="KW-0378">Hydrolase</keyword>
<feature type="region of interest" description="Disordered" evidence="3">
    <location>
        <begin position="465"/>
        <end position="491"/>
    </location>
</feature>
<keyword evidence="6" id="KW-1185">Reference proteome</keyword>
<protein>
    <recommendedName>
        <fullName evidence="4">HRDC domain-containing protein</fullName>
    </recommendedName>
</protein>
<dbReference type="GO" id="GO:0000166">
    <property type="term" value="F:nucleotide binding"/>
    <property type="evidence" value="ECO:0007669"/>
    <property type="project" value="InterPro"/>
</dbReference>
<dbReference type="GO" id="GO:0005634">
    <property type="term" value="C:nucleus"/>
    <property type="evidence" value="ECO:0007669"/>
    <property type="project" value="TreeGrafter"/>
</dbReference>
<feature type="region of interest" description="Disordered" evidence="3">
    <location>
        <begin position="557"/>
        <end position="625"/>
    </location>
</feature>
<dbReference type="Pfam" id="PF00570">
    <property type="entry name" value="HRDC"/>
    <property type="match status" value="1"/>
</dbReference>
<feature type="region of interest" description="Disordered" evidence="3">
    <location>
        <begin position="264"/>
        <end position="305"/>
    </location>
</feature>
<dbReference type="STRING" id="50376.A0A517LM22"/>
<dbReference type="PANTHER" id="PTHR13620">
    <property type="entry name" value="3-5 EXONUCLEASE"/>
    <property type="match status" value="1"/>
</dbReference>
<dbReference type="InterPro" id="IPR036397">
    <property type="entry name" value="RNaseH_sf"/>
</dbReference>
<feature type="region of interest" description="Disordered" evidence="3">
    <location>
        <begin position="837"/>
        <end position="875"/>
    </location>
</feature>
<feature type="domain" description="HRDC" evidence="4">
    <location>
        <begin position="358"/>
        <end position="440"/>
    </location>
</feature>
<evidence type="ECO:0000256" key="2">
    <source>
        <dbReference type="ARBA" id="ARBA00022801"/>
    </source>
</evidence>
<reference evidence="5 6" key="1">
    <citation type="submission" date="2019-07" db="EMBL/GenBank/DDBJ databases">
        <title>Finished genome of Venturia effusa.</title>
        <authorList>
            <person name="Young C.A."/>
            <person name="Cox M.P."/>
            <person name="Ganley A.R.D."/>
            <person name="David W.J."/>
        </authorList>
    </citation>
    <scope>NUCLEOTIDE SEQUENCE [LARGE SCALE GENOMIC DNA]</scope>
    <source>
        <strain evidence="6">albino</strain>
    </source>
</reference>
<dbReference type="PANTHER" id="PTHR13620:SF104">
    <property type="entry name" value="EXONUCLEASE 3'-5' DOMAIN-CONTAINING PROTEIN 2"/>
    <property type="match status" value="1"/>
</dbReference>
<dbReference type="InterPro" id="IPR002121">
    <property type="entry name" value="HRDC_dom"/>
</dbReference>
<evidence type="ECO:0000259" key="4">
    <source>
        <dbReference type="PROSITE" id="PS50967"/>
    </source>
</evidence>
<feature type="compositionally biased region" description="Basic and acidic residues" evidence="3">
    <location>
        <begin position="569"/>
        <end position="579"/>
    </location>
</feature>
<dbReference type="Gene3D" id="1.10.150.80">
    <property type="entry name" value="HRDC domain"/>
    <property type="match status" value="1"/>
</dbReference>
<dbReference type="InterPro" id="IPR012337">
    <property type="entry name" value="RNaseH-like_sf"/>
</dbReference>
<name>A0A517LM22_9PEZI</name>
<sequence>MANAQPFSWTDALIAEDEVSAPIRITDRLSHHIPGHKLRELQARPQASIYWSYEWYRNSAGKTVTLSYASTREQSEELAKRFLKEKVLGFDMEWKADFTKKRQNGGRKRKHPRTLKDEISLIQIASTDEIALFHIALHKGTRPVELVARSLREIIESDAIIKTGVGIYSADASRLRRFMKFQPRGMLDLNHLHRLVDISSGKKMIGLSEHARLYLGFPLFKGKVRTSDWTKPLTIDQQNYAASDAYVGLVLYHVLDVRRLNMDPIPPHPELDRNPNSNSKEPAGDAEPQVAKPLPRPQVPGQETKARIDSRANLVCATKAVNVSPVLSPRRSIGSEPVLHVPELATPAPTLLRASPLEIEERRLLATLHSLRFRLQRSTGVPLESIAGDDTLIQIGKHRPTSVPALCRIPGAGKLYQICKGQQINLLDCISSPPTSISFDSNLSLVKTVSATNLQSQSMFATHIEDAQSGASSRRGPAYTKKRRRSCSSTRGQDIVLTTSLQDATVDGAKACGTARDPISISSSPVFFETLDTVRDVIRERVHNRNALAEILVHDNTRKEPSQSCRSPSLEKRGPRPEDVQAACSVQNRSNIRPVLDDAGIGTPSSTESSCERQDQELSSALHKPSLRRREIVSQINVKAQHSATSPSKETAPFSGMETNLPRASSGHIRINTSFGQGARKSANAKTSVNTRRCRKKEETQVILDTQLAIASLDFQLSSDPPSPHHEQYAHINMSAQSQRTIVSASPVLRSSKDSVYTRTRPVPKGSREVTQTAPSSSSDYEVSTSLFAAILGEEAKQETRLSGQAKRRPKDDSGSIHQSASAWTDYDANESLFSAAVGAEQEHGTTFESPSGTRVHRSSSVDEMYDANSSFTVA</sequence>
<dbReference type="CDD" id="cd06141">
    <property type="entry name" value="WRN_exo"/>
    <property type="match status" value="1"/>
</dbReference>
<dbReference type="EMBL" id="CP042200">
    <property type="protein sequence ID" value="QDS76698.1"/>
    <property type="molecule type" value="Genomic_DNA"/>
</dbReference>
<organism evidence="5 6">
    <name type="scientific">Venturia effusa</name>
    <dbReference type="NCBI Taxonomy" id="50376"/>
    <lineage>
        <taxon>Eukaryota</taxon>
        <taxon>Fungi</taxon>
        <taxon>Dikarya</taxon>
        <taxon>Ascomycota</taxon>
        <taxon>Pezizomycotina</taxon>
        <taxon>Dothideomycetes</taxon>
        <taxon>Pleosporomycetidae</taxon>
        <taxon>Venturiales</taxon>
        <taxon>Venturiaceae</taxon>
        <taxon>Venturia</taxon>
    </lineage>
</organism>
<dbReference type="InterPro" id="IPR051132">
    <property type="entry name" value="3-5_Exonuclease_domain"/>
</dbReference>
<dbReference type="Proteomes" id="UP000316270">
    <property type="component" value="Chromosome 16"/>
</dbReference>
<dbReference type="SUPFAM" id="SSF53098">
    <property type="entry name" value="Ribonuclease H-like"/>
    <property type="match status" value="1"/>
</dbReference>
<dbReference type="Pfam" id="PF01612">
    <property type="entry name" value="DNA_pol_A_exo1"/>
    <property type="match status" value="1"/>
</dbReference>
<feature type="compositionally biased region" description="Polar residues" evidence="3">
    <location>
        <begin position="769"/>
        <end position="781"/>
    </location>
</feature>
<dbReference type="AlphaFoldDB" id="A0A517LM22"/>
<dbReference type="PROSITE" id="PS50967">
    <property type="entry name" value="HRDC"/>
    <property type="match status" value="1"/>
</dbReference>
<dbReference type="GO" id="GO:0003676">
    <property type="term" value="F:nucleic acid binding"/>
    <property type="evidence" value="ECO:0007669"/>
    <property type="project" value="InterPro"/>
</dbReference>
<proteinExistence type="predicted"/>
<dbReference type="Gene3D" id="3.30.420.10">
    <property type="entry name" value="Ribonuclease H-like superfamily/Ribonuclease H"/>
    <property type="match status" value="1"/>
</dbReference>
<dbReference type="InterPro" id="IPR010997">
    <property type="entry name" value="HRDC-like_sf"/>
</dbReference>
<feature type="region of interest" description="Disordered" evidence="3">
    <location>
        <begin position="748"/>
        <end position="781"/>
    </location>
</feature>
<dbReference type="InterPro" id="IPR002562">
    <property type="entry name" value="3'-5'_exonuclease_dom"/>
</dbReference>
<keyword evidence="1" id="KW-0540">Nuclease</keyword>
<evidence type="ECO:0000313" key="6">
    <source>
        <dbReference type="Proteomes" id="UP000316270"/>
    </source>
</evidence>
<dbReference type="OrthoDB" id="1920326at2759"/>
<evidence type="ECO:0000256" key="3">
    <source>
        <dbReference type="SAM" id="MobiDB-lite"/>
    </source>
</evidence>